<dbReference type="Pfam" id="PF23726">
    <property type="entry name" value="Beta-prop_RSE1_2nd"/>
    <property type="match status" value="1"/>
</dbReference>
<name>A0A1V6SKS5_9EURO</name>
<dbReference type="GO" id="GO:0006397">
    <property type="term" value="P:mRNA processing"/>
    <property type="evidence" value="ECO:0007669"/>
    <property type="project" value="UniProtKB-KW"/>
</dbReference>
<sequence>MSQDTQTTPEIVHETTGLLTQTVLPSPVIQWILPARLRSKKLNDVVFVGHRRLQIKEAANGGYLEDVMEKSDFDGTIISAKVLDVGTPIPWEHQMKNEGPAGTSKSYMDHHDNLPSQVLVLSLDYKELIFLCCPHGSISSKAEFVTYRRPLPVDVSLAERYGKHVAVDPKSRAVAVGAASNYFGIFLLKSPGVIDQQIFLGELDPIQKESFYRIDGNILFMEFLFPRTLSDEKIILLLIVARDGHTFAEIYEWNETDPSSLHKPSKSSFKLHKEDRLPSTIVPLTKESSFLVISSASMAVYPPSGPQNQTRYGPIVPDGDVIKEVSLWTRWTRPARNWLYSQQKDGIYLAREDGWIHLLEFGNEGRLESETTLGQVHIHVDTGFAFLDMGHEGGDFILASGNLSDGGLFEVEARCPPRCIQQFLNWAPVVDAVMVPDLKGDMEVDVPHKRLFTSSPSSSNGAIHELRYGIEAQLGTTTPLEQFLSIRDMWAMVDEVNNEIYVLLSDPLSTLLLSMKPNLEEGITALHEEDTGFDNSAQTLSAGCTPEGVLIQVTENATHLFVPGKPSLNTRIPHSPKSTIAAVFVDGPSSTMASVTRHQNQLGLSFSQLVVTETEARFDSGPFFEIDKEPVCLSLNSFAATGDAIFVFMGTADGQVAIFRVDNGIVSHVLDQKLYINQGQDISNAVESLAVIQDSWERSSYTFLFCGLRSGILVPFEIKFENGNIAGMDDASDGEESTLISTITGFNQQRPWNIGRTSLRLQSQGSFALFTCGDEFWRVSYTPNLPGECLLWRVWITDQSNPAYFPVTFHGFGLVNPRNQEAVPITGTLFCFADGELLICSLTHDPKMVPRRIGLPGNPNKLAYSEHLKSLIVSYNITDIEDPQVPLEKTTRSYIEFVNPNLQTEVTPSDDRLGKGHGAAGEIITCILDWVFEKDGNKFHLLAIGTSLSALDPDDPPKGRVILMRARASPANPSKIECATKHVHDMPGPVRAMAPFGDSLIIGAGKEIHPMSSKGATTRWAPNSGRTAPSSVLAITVHESFVFVTTTRNGFMVFEVDGGRLINHSWDSKQYDGMAHQICCGEKLLVFLSSRGGRIRAPFLSPKDTRNRELTTISTAENSLPDSILKFVLDTGGSSGSGSLSCVSGWSKGSAVYGFALSGALYRFQVVKKHEMSLLWLLQVICLRGETGLTSRQAGSKSRRRRIPAFREPEKDNSQVDGDNLARLAQRGTEAFEGLVASLDSTADNPAESFSDRLRSLALIALDIDDEDYLKSIIAWLQRLLHINI</sequence>
<reference evidence="6" key="1">
    <citation type="journal article" date="2017" name="Nat. Microbiol.">
        <title>Global analysis of biosynthetic gene clusters reveals vast potential of secondary metabolite production in Penicillium species.</title>
        <authorList>
            <person name="Nielsen J.C."/>
            <person name="Grijseels S."/>
            <person name="Prigent S."/>
            <person name="Ji B."/>
            <person name="Dainat J."/>
            <person name="Nielsen K.F."/>
            <person name="Frisvad J.C."/>
            <person name="Workman M."/>
            <person name="Nielsen J."/>
        </authorList>
    </citation>
    <scope>NUCLEOTIDE SEQUENCE [LARGE SCALE GENOMIC DNA]</scope>
    <source>
        <strain evidence="6">IBT 24891</strain>
    </source>
</reference>
<gene>
    <name evidence="5" type="ORF">PENSTE_c036G02986</name>
</gene>
<dbReference type="Proteomes" id="UP000191285">
    <property type="component" value="Unassembled WGS sequence"/>
</dbReference>
<keyword evidence="6" id="KW-1185">Reference proteome</keyword>
<evidence type="ECO:0000259" key="4">
    <source>
        <dbReference type="Pfam" id="PF23726"/>
    </source>
</evidence>
<dbReference type="OrthoDB" id="20774at2759"/>
<evidence type="ECO:0000313" key="5">
    <source>
        <dbReference type="EMBL" id="OQE14339.1"/>
    </source>
</evidence>
<dbReference type="PANTHER" id="PTHR10644">
    <property type="entry name" value="DNA REPAIR/RNA PROCESSING CPSF FAMILY"/>
    <property type="match status" value="1"/>
</dbReference>
<dbReference type="InterPro" id="IPR050358">
    <property type="entry name" value="RSE1/DDB1/CFT1"/>
</dbReference>
<evidence type="ECO:0000313" key="6">
    <source>
        <dbReference type="Proteomes" id="UP000191285"/>
    </source>
</evidence>
<dbReference type="InterPro" id="IPR015943">
    <property type="entry name" value="WD40/YVTN_repeat-like_dom_sf"/>
</dbReference>
<dbReference type="Gene3D" id="2.130.10.10">
    <property type="entry name" value="YVTN repeat-like/Quinoprotein amine dehydrogenase"/>
    <property type="match status" value="2"/>
</dbReference>
<feature type="domain" description="RSE1/DDB1/CPSF1 second beta-propeller" evidence="4">
    <location>
        <begin position="483"/>
        <end position="750"/>
    </location>
</feature>
<evidence type="ECO:0000256" key="2">
    <source>
        <dbReference type="SAM" id="MobiDB-lite"/>
    </source>
</evidence>
<organism evidence="5 6">
    <name type="scientific">Penicillium steckii</name>
    <dbReference type="NCBI Taxonomy" id="303698"/>
    <lineage>
        <taxon>Eukaryota</taxon>
        <taxon>Fungi</taxon>
        <taxon>Dikarya</taxon>
        <taxon>Ascomycota</taxon>
        <taxon>Pezizomycotina</taxon>
        <taxon>Eurotiomycetes</taxon>
        <taxon>Eurotiomycetidae</taxon>
        <taxon>Eurotiales</taxon>
        <taxon>Aspergillaceae</taxon>
        <taxon>Penicillium</taxon>
    </lineage>
</organism>
<keyword evidence="1" id="KW-0507">mRNA processing</keyword>
<comment type="caution">
    <text evidence="5">The sequence shown here is derived from an EMBL/GenBank/DDBJ whole genome shotgun (WGS) entry which is preliminary data.</text>
</comment>
<proteinExistence type="predicted"/>
<dbReference type="InterPro" id="IPR058543">
    <property type="entry name" value="Beta-prop_RSE1/DDB1/CPSF1_2nd"/>
</dbReference>
<dbReference type="EMBL" id="MLKD01000036">
    <property type="protein sequence ID" value="OQE14339.1"/>
    <property type="molecule type" value="Genomic_DNA"/>
</dbReference>
<dbReference type="InterPro" id="IPR018846">
    <property type="entry name" value="Beta-prop_RSE1/DDB1/CPSF1_1st"/>
</dbReference>
<dbReference type="Pfam" id="PF10433">
    <property type="entry name" value="Beta-prop_RSE1_1st"/>
    <property type="match status" value="1"/>
</dbReference>
<accession>A0A1V6SKS5</accession>
<feature type="compositionally biased region" description="Basic and acidic residues" evidence="2">
    <location>
        <begin position="1205"/>
        <end position="1214"/>
    </location>
</feature>
<evidence type="ECO:0000256" key="1">
    <source>
        <dbReference type="ARBA" id="ARBA00022664"/>
    </source>
</evidence>
<feature type="region of interest" description="Disordered" evidence="2">
    <location>
        <begin position="1193"/>
        <end position="1218"/>
    </location>
</feature>
<evidence type="ECO:0000259" key="3">
    <source>
        <dbReference type="Pfam" id="PF10433"/>
    </source>
</evidence>
<feature type="domain" description="RSE1/DDB1/CPSF1 first beta-propeller" evidence="3">
    <location>
        <begin position="28"/>
        <end position="423"/>
    </location>
</feature>
<dbReference type="STRING" id="303698.A0A1V6SKS5"/>
<protein>
    <submittedName>
        <fullName evidence="5">Uncharacterized protein</fullName>
    </submittedName>
</protein>